<gene>
    <name evidence="1" type="ORF">Tci_061888</name>
</gene>
<keyword evidence="1" id="KW-0695">RNA-directed DNA polymerase</keyword>
<sequence>MTDRTVRGQKINSTMLQISPSRQTISTLHPLLHKIKDNCKLFLHAWYLDDGTVIGDSKEVVRVLDIINLREGLFPVDIRRPSSGAKLLGELFFSLGNVFNPPYGFHTVSKDADFISGLAMRRDANAVDLMSLLPQLHDPQSELILLRSCMGIAKLFFGLRTCQPVHMKAAALFLTKDFLLVIPIDGLGQHMSPVEYRTILKYRVMIPLFSVNAKLPICRKACLDSFGEHVVHYKELLGFKYRHDMVMDILFDICRCAGISAKKEAPVNLLTDPSDGRSTLRPVDVLVFEWVGGKHACVYLTGVSPLVRLSSRGFTVGQAALKVALCKVTKHEKTCIENQRVFIPFAFDKS</sequence>
<proteinExistence type="predicted"/>
<protein>
    <submittedName>
        <fullName evidence="1">Putative reverse transcriptase domain, PPM-type phosphatase domain, protein phosphatase 2C family</fullName>
    </submittedName>
</protein>
<accession>A0A6L2NUN9</accession>
<organism evidence="1">
    <name type="scientific">Tanacetum cinerariifolium</name>
    <name type="common">Dalmatian daisy</name>
    <name type="synonym">Chrysanthemum cinerariifolium</name>
    <dbReference type="NCBI Taxonomy" id="118510"/>
    <lineage>
        <taxon>Eukaryota</taxon>
        <taxon>Viridiplantae</taxon>
        <taxon>Streptophyta</taxon>
        <taxon>Embryophyta</taxon>
        <taxon>Tracheophyta</taxon>
        <taxon>Spermatophyta</taxon>
        <taxon>Magnoliopsida</taxon>
        <taxon>eudicotyledons</taxon>
        <taxon>Gunneridae</taxon>
        <taxon>Pentapetalae</taxon>
        <taxon>asterids</taxon>
        <taxon>campanulids</taxon>
        <taxon>Asterales</taxon>
        <taxon>Asteraceae</taxon>
        <taxon>Asteroideae</taxon>
        <taxon>Anthemideae</taxon>
        <taxon>Anthemidinae</taxon>
        <taxon>Tanacetum</taxon>
    </lineage>
</organism>
<comment type="caution">
    <text evidence="1">The sequence shown here is derived from an EMBL/GenBank/DDBJ whole genome shotgun (WGS) entry which is preliminary data.</text>
</comment>
<reference evidence="1" key="1">
    <citation type="journal article" date="2019" name="Sci. Rep.">
        <title>Draft genome of Tanacetum cinerariifolium, the natural source of mosquito coil.</title>
        <authorList>
            <person name="Yamashiro T."/>
            <person name="Shiraishi A."/>
            <person name="Satake H."/>
            <person name="Nakayama K."/>
        </authorList>
    </citation>
    <scope>NUCLEOTIDE SEQUENCE</scope>
</reference>
<dbReference type="AlphaFoldDB" id="A0A6L2NUN9"/>
<evidence type="ECO:0000313" key="1">
    <source>
        <dbReference type="EMBL" id="GEU89910.1"/>
    </source>
</evidence>
<dbReference type="EMBL" id="BKCJ010010065">
    <property type="protein sequence ID" value="GEU89910.1"/>
    <property type="molecule type" value="Genomic_DNA"/>
</dbReference>
<keyword evidence="1" id="KW-0548">Nucleotidyltransferase</keyword>
<name>A0A6L2NUN9_TANCI</name>
<keyword evidence="1" id="KW-0808">Transferase</keyword>
<dbReference type="GO" id="GO:0003964">
    <property type="term" value="F:RNA-directed DNA polymerase activity"/>
    <property type="evidence" value="ECO:0007669"/>
    <property type="project" value="UniProtKB-KW"/>
</dbReference>
<dbReference type="PANTHER" id="PTHR48462:SF1">
    <property type="entry name" value="PROTEIN, PUTATIVE-RELATED"/>
    <property type="match status" value="1"/>
</dbReference>
<dbReference type="PANTHER" id="PTHR48462">
    <property type="entry name" value="PROTEIN, PUTATIVE-RELATED"/>
    <property type="match status" value="1"/>
</dbReference>